<reference evidence="3 4" key="1">
    <citation type="submission" date="2022-04" db="EMBL/GenBank/DDBJ databases">
        <title>Genome sequence of soybean root-associated Caulobacter segnis RL271.</title>
        <authorList>
            <person name="Longley R."/>
            <person name="Bonito G."/>
            <person name="Trigodet F."/>
            <person name="Crosson S."/>
            <person name="Fiebig A."/>
        </authorList>
    </citation>
    <scope>NUCLEOTIDE SEQUENCE [LARGE SCALE GENOMIC DNA]</scope>
    <source>
        <strain evidence="3 4">RL271</strain>
    </source>
</reference>
<evidence type="ECO:0000256" key="1">
    <source>
        <dbReference type="SAM" id="MobiDB-lite"/>
    </source>
</evidence>
<proteinExistence type="predicted"/>
<keyword evidence="4" id="KW-1185">Reference proteome</keyword>
<organism evidence="3 4">
    <name type="scientific">Caulobacter segnis</name>
    <dbReference type="NCBI Taxonomy" id="88688"/>
    <lineage>
        <taxon>Bacteria</taxon>
        <taxon>Pseudomonadati</taxon>
        <taxon>Pseudomonadota</taxon>
        <taxon>Alphaproteobacteria</taxon>
        <taxon>Caulobacterales</taxon>
        <taxon>Caulobacteraceae</taxon>
        <taxon>Caulobacter</taxon>
    </lineage>
</organism>
<feature type="signal peptide" evidence="2">
    <location>
        <begin position="1"/>
        <end position="19"/>
    </location>
</feature>
<accession>A0ABY4ZVK8</accession>
<feature type="chain" id="PRO_5046643353" description="Lipoprotein" evidence="2">
    <location>
        <begin position="20"/>
        <end position="360"/>
    </location>
</feature>
<feature type="region of interest" description="Disordered" evidence="1">
    <location>
        <begin position="337"/>
        <end position="360"/>
    </location>
</feature>
<evidence type="ECO:0008006" key="5">
    <source>
        <dbReference type="Google" id="ProtNLM"/>
    </source>
</evidence>
<protein>
    <recommendedName>
        <fullName evidence="5">Lipoprotein</fullName>
    </recommendedName>
</protein>
<evidence type="ECO:0000256" key="2">
    <source>
        <dbReference type="SAM" id="SignalP"/>
    </source>
</evidence>
<feature type="compositionally biased region" description="Basic residues" evidence="1">
    <location>
        <begin position="346"/>
        <end position="360"/>
    </location>
</feature>
<name>A0ABY4ZVK8_9CAUL</name>
<gene>
    <name evidence="3" type="ORF">MZV50_04060</name>
</gene>
<dbReference type="EMBL" id="CP096040">
    <property type="protein sequence ID" value="USQ96765.1"/>
    <property type="molecule type" value="Genomic_DNA"/>
</dbReference>
<evidence type="ECO:0000313" key="3">
    <source>
        <dbReference type="EMBL" id="USQ96765.1"/>
    </source>
</evidence>
<sequence length="360" mass="36896">MRSFSRTRVVLTTTAVALAALVAACSSPPPPPPPVVQAPPPTPPITLSASLVERASAFRGYMARAGAVSPDFQNGDQIQASLKVGAAYETKSFMNGAVAYAAVLALQDPTFVGSVREVAANPTQRQEMIANIFSNPSYAAVFKGSDSAAGLIIDQIGGDGLKVYMAGKAVKQAAYDVQKSSWSKASVLDRDGRLASAKTLSATPALAESADVAVLQQASTGGQPLGLTPRAATAPYQPIVIRGLAVAALAALGAAGDNNLTSIDALSGDWATANCLNMAKLNLYQCLAVSKPHYEDIFCLGQHILIDTGACVVKGAGASLPPEPPRMLPVKESIAVKGAGSNSAKAKAKAKARKPAAKKS</sequence>
<dbReference type="Proteomes" id="UP001057520">
    <property type="component" value="Chromosome"/>
</dbReference>
<dbReference type="PROSITE" id="PS51257">
    <property type="entry name" value="PROKAR_LIPOPROTEIN"/>
    <property type="match status" value="1"/>
</dbReference>
<keyword evidence="2" id="KW-0732">Signal</keyword>
<evidence type="ECO:0000313" key="4">
    <source>
        <dbReference type="Proteomes" id="UP001057520"/>
    </source>
</evidence>